<dbReference type="RefSeq" id="WP_203006732.1">
    <property type="nucleotide sequence ID" value="NZ_JADWYU010000212.1"/>
</dbReference>
<proteinExistence type="inferred from homology"/>
<evidence type="ECO:0000313" key="6">
    <source>
        <dbReference type="EMBL" id="MBL7631304.1"/>
    </source>
</evidence>
<evidence type="ECO:0000256" key="5">
    <source>
        <dbReference type="ARBA" id="ARBA00022840"/>
    </source>
</evidence>
<keyword evidence="4 6" id="KW-0418">Kinase</keyword>
<evidence type="ECO:0000256" key="4">
    <source>
        <dbReference type="ARBA" id="ARBA00022777"/>
    </source>
</evidence>
<evidence type="ECO:0000256" key="2">
    <source>
        <dbReference type="ARBA" id="ARBA00022679"/>
    </source>
</evidence>
<dbReference type="Proteomes" id="UP000604475">
    <property type="component" value="Unassembled WGS sequence"/>
</dbReference>
<keyword evidence="2 6" id="KW-0808">Transferase</keyword>
<dbReference type="Gene3D" id="3.30.200.20">
    <property type="entry name" value="Phosphorylase Kinase, domain 1"/>
    <property type="match status" value="1"/>
</dbReference>
<dbReference type="Gene3D" id="3.90.1200.10">
    <property type="match status" value="1"/>
</dbReference>
<dbReference type="EMBL" id="JAEACQ010000266">
    <property type="protein sequence ID" value="MBL7631304.1"/>
    <property type="molecule type" value="Genomic_DNA"/>
</dbReference>
<accession>A0A937UPX4</accession>
<dbReference type="GO" id="GO:0046522">
    <property type="term" value="F:S-methyl-5-thioribose kinase activity"/>
    <property type="evidence" value="ECO:0007669"/>
    <property type="project" value="UniProtKB-EC"/>
</dbReference>
<dbReference type="NCBIfam" id="TIGR01767">
    <property type="entry name" value="MTRK"/>
    <property type="match status" value="1"/>
</dbReference>
<keyword evidence="3" id="KW-0547">Nucleotide-binding</keyword>
<comment type="similarity">
    <text evidence="1">Belongs to the methylthioribose kinase family.</text>
</comment>
<dbReference type="GO" id="GO:0009086">
    <property type="term" value="P:methionine biosynthetic process"/>
    <property type="evidence" value="ECO:0007669"/>
    <property type="project" value="InterPro"/>
</dbReference>
<gene>
    <name evidence="6" type="primary">mtnK</name>
    <name evidence="6" type="ORF">I7412_29920</name>
</gene>
<organism evidence="6 7">
    <name type="scientific">Frankia nepalensis</name>
    <dbReference type="NCBI Taxonomy" id="1836974"/>
    <lineage>
        <taxon>Bacteria</taxon>
        <taxon>Bacillati</taxon>
        <taxon>Actinomycetota</taxon>
        <taxon>Actinomycetes</taxon>
        <taxon>Frankiales</taxon>
        <taxon>Frankiaceae</taxon>
        <taxon>Frankia</taxon>
    </lineage>
</organism>
<dbReference type="AlphaFoldDB" id="A0A937UPX4"/>
<dbReference type="SUPFAM" id="SSF56112">
    <property type="entry name" value="Protein kinase-like (PK-like)"/>
    <property type="match status" value="1"/>
</dbReference>
<reference evidence="6" key="1">
    <citation type="submission" date="2020-12" db="EMBL/GenBank/DDBJ databases">
        <title>Genomic characterization of non-nitrogen-fixing Frankia strains.</title>
        <authorList>
            <person name="Carlos-Shanley C."/>
            <person name="Guerra T."/>
            <person name="Hahn D."/>
        </authorList>
    </citation>
    <scope>NUCLEOTIDE SEQUENCE</scope>
    <source>
        <strain evidence="6">CN6</strain>
    </source>
</reference>
<evidence type="ECO:0000256" key="1">
    <source>
        <dbReference type="ARBA" id="ARBA00010165"/>
    </source>
</evidence>
<dbReference type="PANTHER" id="PTHR34273">
    <property type="entry name" value="METHYLTHIORIBOSE KINASE"/>
    <property type="match status" value="1"/>
</dbReference>
<dbReference type="PANTHER" id="PTHR34273:SF2">
    <property type="entry name" value="METHYLTHIORIBOSE KINASE"/>
    <property type="match status" value="1"/>
</dbReference>
<evidence type="ECO:0000256" key="3">
    <source>
        <dbReference type="ARBA" id="ARBA00022741"/>
    </source>
</evidence>
<protein>
    <submittedName>
        <fullName evidence="6">S-methyl-5-thioribose kinase</fullName>
        <ecNumber evidence="6">2.7.1.100</ecNumber>
    </submittedName>
</protein>
<dbReference type="EC" id="2.7.1.100" evidence="6"/>
<name>A0A937UPX4_9ACTN</name>
<keyword evidence="5" id="KW-0067">ATP-binding</keyword>
<evidence type="ECO:0000313" key="7">
    <source>
        <dbReference type="Proteomes" id="UP000604475"/>
    </source>
</evidence>
<comment type="caution">
    <text evidence="6">The sequence shown here is derived from an EMBL/GenBank/DDBJ whole genome shotgun (WGS) entry which is preliminary data.</text>
</comment>
<dbReference type="InterPro" id="IPR011009">
    <property type="entry name" value="Kinase-like_dom_sf"/>
</dbReference>
<keyword evidence="7" id="KW-1185">Reference proteome</keyword>
<dbReference type="GO" id="GO:0005524">
    <property type="term" value="F:ATP binding"/>
    <property type="evidence" value="ECO:0007669"/>
    <property type="project" value="UniProtKB-KW"/>
</dbReference>
<dbReference type="InterPro" id="IPR009212">
    <property type="entry name" value="Methylthioribose_kinase"/>
</dbReference>
<sequence length="409" mass="43720">MPDIAYDVLTVEAVPDYIRSRPALAARIEQITDVREVGDGNLNLVFVVSGKDGTSAPAGLVLKQSLPYVRADPSWPMAPERNHAEARALRVHGSLAADLVPALYDADPDRFVLAVEDLSDHRVWRAALVDGERHDEAAAALGRYVARTAFGTSAFGLASEPQKRLLAATVNPALCQITELLLFTAPYTPGAPGHDPVARGTDLAAAITAYVTDPDVVTAIGAAKWAFMTRAEALIHGDLHTGSVMVRPATAKAEESTRAFDSEFAFYGPVGFDLGVLWANLLLAAARSAALGDTDNLRWRLAQPAAAWNAFTETFRALWPGRVAPATFTEGVLEGFLDQVRRDALAAAAAEAARRVVGPYPVADLETLPRPERAQAGRAVLAACRYLLLDPGAARAPVETLFDRVGDRL</sequence>